<reference evidence="10" key="4">
    <citation type="submission" date="2016-11" db="EMBL/GenBank/DDBJ databases">
        <authorList>
            <person name="Varghese N."/>
            <person name="Submissions S."/>
        </authorList>
    </citation>
    <scope>NUCLEOTIDE SEQUENCE</scope>
    <source>
        <strain evidence="10">DSM 1682</strain>
    </source>
</reference>
<comment type="subcellular location">
    <subcellularLocation>
        <location evidence="5">Secreted</location>
    </subcellularLocation>
    <subcellularLocation>
        <location evidence="5">Bacterial flagellum</location>
    </subcellularLocation>
</comment>
<evidence type="ECO:0000313" key="11">
    <source>
        <dbReference type="Proteomes" id="UP000068026"/>
    </source>
</evidence>
<organism evidence="10 12">
    <name type="scientific">Anaerotignum propionicum DSM 1682</name>
    <dbReference type="NCBI Taxonomy" id="991789"/>
    <lineage>
        <taxon>Bacteria</taxon>
        <taxon>Bacillati</taxon>
        <taxon>Bacillota</taxon>
        <taxon>Clostridia</taxon>
        <taxon>Lachnospirales</taxon>
        <taxon>Anaerotignaceae</taxon>
        <taxon>Anaerotignum</taxon>
    </lineage>
</organism>
<dbReference type="KEGG" id="cpro:CPRO_28300"/>
<dbReference type="Pfam" id="PF07195">
    <property type="entry name" value="FliD_C"/>
    <property type="match status" value="1"/>
</dbReference>
<dbReference type="AlphaFoldDB" id="A0A0X8VET8"/>
<dbReference type="GO" id="GO:0007155">
    <property type="term" value="P:cell adhesion"/>
    <property type="evidence" value="ECO:0007669"/>
    <property type="project" value="InterPro"/>
</dbReference>
<dbReference type="GO" id="GO:0071973">
    <property type="term" value="P:bacterial-type flagellum-dependent cell motility"/>
    <property type="evidence" value="ECO:0007669"/>
    <property type="project" value="TreeGrafter"/>
</dbReference>
<dbReference type="EMBL" id="FQUA01000013">
    <property type="protein sequence ID" value="SHF00657.1"/>
    <property type="molecule type" value="Genomic_DNA"/>
</dbReference>
<evidence type="ECO:0000256" key="2">
    <source>
        <dbReference type="ARBA" id="ARBA00011255"/>
    </source>
</evidence>
<feature type="domain" description="Flagellar hook-associated protein 2 N-terminal" evidence="7">
    <location>
        <begin position="29"/>
        <end position="132"/>
    </location>
</feature>
<evidence type="ECO:0000259" key="8">
    <source>
        <dbReference type="Pfam" id="PF07195"/>
    </source>
</evidence>
<feature type="region of interest" description="Disordered" evidence="6">
    <location>
        <begin position="1"/>
        <end position="20"/>
    </location>
</feature>
<dbReference type="PANTHER" id="PTHR30288:SF0">
    <property type="entry name" value="FLAGELLAR HOOK-ASSOCIATED PROTEIN 2"/>
    <property type="match status" value="1"/>
</dbReference>
<evidence type="ECO:0000313" key="10">
    <source>
        <dbReference type="EMBL" id="SHF00657.1"/>
    </source>
</evidence>
<dbReference type="Proteomes" id="UP000068026">
    <property type="component" value="Chromosome"/>
</dbReference>
<evidence type="ECO:0000259" key="7">
    <source>
        <dbReference type="Pfam" id="PF02465"/>
    </source>
</evidence>
<evidence type="ECO:0000256" key="3">
    <source>
        <dbReference type="ARBA" id="ARBA00023054"/>
    </source>
</evidence>
<accession>A0A0X8VET8</accession>
<gene>
    <name evidence="9" type="primary">fliD</name>
    <name evidence="9" type="ORF">CPRO_28300</name>
    <name evidence="10" type="ORF">SAMN02745151_02486</name>
</gene>
<sequence>MATISSLTSTSSSSNAYGSQSKGIGGLVSGLNTDELIDGMTASTRSKIAKQKQNKTLLSWKTDAYRAISDKLVSFANSYTSYSSGTNLYSANFYSRSVITPSGSNSKYVTASGSVTGGQQFTVNGIKQLAQDANFTTTETLSDNYIQTEAVNFGNEDISTILGKAFIVQYGDKQYTAFMPPKEGGGPYTNAEEVAKGMNKALENVDIGGNKTLASVMNVSADGETLNFKNTSEAGNALKIVNGDAELFKSLGIISGSSTIMDKSITSAGLNALAEINPDDLKKETTFAERMKGKSLSFEYNGTRKVITFNDETKLNETDFKNYLQDELDTAFGKGRIQLTKGSDNTFQFKTVLPSGAEDKSSVLYVSSSSIGITGEGSVFGIENGSSNKLNLTTTLDKSGLKGAETAGLVDGNEYEITINGESIKIKYEKDKTSLKDIIDAINSNKNADVNISYQTNSDSFSIVSTQNGASGSVKIGARDGDGNITQLNELEQLLFGKRKADGTIDSSNKELNGKEVKGQDAIILVDFDGEGGADATEISRSTNSFNLNGMKIVANGTFGYQDNGSGVMEYVGGTEGIKFSAGVDTEKVIKAIKSMIDEYNTLVEDSNAAIKEKRDRTYTPLTDEQRKDMSESEITAWEKKAKAGLLLGDSDISSLANDLRFVFMKTGTESNQLSDIGITVSSNWADNGKITLDETKLKNALQDDPERVKDLFTEDLKDNNLMTGGVMSRMKAITDKYAATVGATKGKLIEKAGNVKSPSSMLKNALLTEMNDIDKTIKKYETKLKTERTRYQNQFTRLEVVMQKMNTQSGWLSQYSGQ</sequence>
<dbReference type="GO" id="GO:0009424">
    <property type="term" value="C:bacterial-type flagellum hook"/>
    <property type="evidence" value="ECO:0007669"/>
    <property type="project" value="UniProtKB-UniRule"/>
</dbReference>
<reference evidence="12" key="3">
    <citation type="submission" date="2016-11" db="EMBL/GenBank/DDBJ databases">
        <authorList>
            <person name="Jaros S."/>
            <person name="Januszkiewicz K."/>
            <person name="Wedrychowicz H."/>
        </authorList>
    </citation>
    <scope>NUCLEOTIDE SEQUENCE [LARGE SCALE GENOMIC DNA]</scope>
    <source>
        <strain evidence="12">DSM 1682</strain>
    </source>
</reference>
<comment type="function">
    <text evidence="5">Required for morphogenesis and for the elongation of the flagellar filament by facilitating polymerization of the flagellin monomers at the tip of growing filament. Forms a capping structure, which prevents flagellin subunits (transported through the central channel of the flagellum) from leaking out without polymerization at the distal end.</text>
</comment>
<dbReference type="GO" id="GO:0005576">
    <property type="term" value="C:extracellular region"/>
    <property type="evidence" value="ECO:0007669"/>
    <property type="project" value="UniProtKB-SubCell"/>
</dbReference>
<dbReference type="PANTHER" id="PTHR30288">
    <property type="entry name" value="FLAGELLAR CAP/ASSEMBLY PROTEIN FLID"/>
    <property type="match status" value="1"/>
</dbReference>
<evidence type="ECO:0000313" key="9">
    <source>
        <dbReference type="EMBL" id="AMJ42372.1"/>
    </source>
</evidence>
<evidence type="ECO:0000313" key="12">
    <source>
        <dbReference type="Proteomes" id="UP000184204"/>
    </source>
</evidence>
<dbReference type="Pfam" id="PF02465">
    <property type="entry name" value="FliD_N"/>
    <property type="match status" value="1"/>
</dbReference>
<protein>
    <recommendedName>
        <fullName evidence="5">Flagellar hook-associated protein 2</fullName>
        <shortName evidence="5">HAP2</shortName>
    </recommendedName>
    <alternativeName>
        <fullName evidence="5">Flagellar cap protein</fullName>
    </alternativeName>
</protein>
<dbReference type="OrthoDB" id="9776025at2"/>
<feature type="domain" description="Flagellar hook-associated protein 2 C-terminal" evidence="8">
    <location>
        <begin position="537"/>
        <end position="807"/>
    </location>
</feature>
<keyword evidence="5" id="KW-0964">Secreted</keyword>
<keyword evidence="11" id="KW-1185">Reference proteome</keyword>
<comment type="similarity">
    <text evidence="1 5">Belongs to the FliD family.</text>
</comment>
<dbReference type="Proteomes" id="UP000184204">
    <property type="component" value="Unassembled WGS sequence"/>
</dbReference>
<keyword evidence="4 5" id="KW-0975">Bacterial flagellum</keyword>
<evidence type="ECO:0000256" key="5">
    <source>
        <dbReference type="RuleBase" id="RU362066"/>
    </source>
</evidence>
<dbReference type="InterPro" id="IPR003481">
    <property type="entry name" value="FliD_N"/>
</dbReference>
<evidence type="ECO:0000256" key="4">
    <source>
        <dbReference type="ARBA" id="ARBA00023143"/>
    </source>
</evidence>
<keyword evidence="10" id="KW-0282">Flagellum</keyword>
<reference evidence="9 11" key="1">
    <citation type="journal article" date="2016" name="Genome Announc.">
        <title>Complete Genome Sequence of the Amino Acid-Fermenting Clostridium propionicum X2 (DSM 1682).</title>
        <authorList>
            <person name="Poehlein A."/>
            <person name="Schlien K."/>
            <person name="Chowdhury N.P."/>
            <person name="Gottschalk G."/>
            <person name="Buckel W."/>
            <person name="Daniel R."/>
        </authorList>
    </citation>
    <scope>NUCLEOTIDE SEQUENCE [LARGE SCALE GENOMIC DNA]</scope>
    <source>
        <strain evidence="9 11">X2</strain>
    </source>
</reference>
<keyword evidence="10" id="KW-0969">Cilium</keyword>
<reference evidence="11" key="2">
    <citation type="submission" date="2016-01" db="EMBL/GenBank/DDBJ databases">
        <authorList>
            <person name="Poehlein A."/>
            <person name="Schlien K."/>
            <person name="Gottschalk G."/>
            <person name="Buckel W."/>
            <person name="Daniel R."/>
        </authorList>
    </citation>
    <scope>NUCLEOTIDE SEQUENCE [LARGE SCALE GENOMIC DNA]</scope>
    <source>
        <strain evidence="11">X2</strain>
    </source>
</reference>
<evidence type="ECO:0000256" key="1">
    <source>
        <dbReference type="ARBA" id="ARBA00009764"/>
    </source>
</evidence>
<keyword evidence="10" id="KW-0966">Cell projection</keyword>
<dbReference type="InterPro" id="IPR010809">
    <property type="entry name" value="FliD_C"/>
</dbReference>
<evidence type="ECO:0000256" key="6">
    <source>
        <dbReference type="SAM" id="MobiDB-lite"/>
    </source>
</evidence>
<dbReference type="InterPro" id="IPR040026">
    <property type="entry name" value="FliD"/>
</dbReference>
<dbReference type="GO" id="GO:0009421">
    <property type="term" value="C:bacterial-type flagellum filament cap"/>
    <property type="evidence" value="ECO:0007669"/>
    <property type="project" value="InterPro"/>
</dbReference>
<proteinExistence type="inferred from homology"/>
<comment type="subunit">
    <text evidence="2 5">Homopentamer.</text>
</comment>
<dbReference type="EMBL" id="CP014223">
    <property type="protein sequence ID" value="AMJ42372.1"/>
    <property type="molecule type" value="Genomic_DNA"/>
</dbReference>
<dbReference type="RefSeq" id="WP_066053081.1">
    <property type="nucleotide sequence ID" value="NZ_CP014223.1"/>
</dbReference>
<name>A0A0X8VET8_ANAPI</name>
<feature type="coiled-coil region" evidence="5">
    <location>
        <begin position="764"/>
        <end position="791"/>
    </location>
</feature>
<keyword evidence="3 5" id="KW-0175">Coiled coil</keyword>